<dbReference type="InterPro" id="IPR036389">
    <property type="entry name" value="RNase_III_sf"/>
</dbReference>
<dbReference type="AlphaFoldDB" id="A0AA97FBN0"/>
<dbReference type="Proteomes" id="UP001301797">
    <property type="component" value="Chromosome"/>
</dbReference>
<evidence type="ECO:0000259" key="1">
    <source>
        <dbReference type="PROSITE" id="PS50142"/>
    </source>
</evidence>
<dbReference type="EMBL" id="CP043875">
    <property type="protein sequence ID" value="WOF16102.1"/>
    <property type="molecule type" value="Genomic_DNA"/>
</dbReference>
<dbReference type="GO" id="GO:0006396">
    <property type="term" value="P:RNA processing"/>
    <property type="evidence" value="ECO:0007669"/>
    <property type="project" value="InterPro"/>
</dbReference>
<protein>
    <submittedName>
        <fullName evidence="2">Ribonuclease III</fullName>
    </submittedName>
</protein>
<sequence length="150" mass="17149">METDQICLDVEKKIGYNFKNREYLIRALTRHSYSKERDLPENDYMDAYATLGDAVIDVIVIKFIIDSGEHEKGSITLKKTNMVNMSSLRKLGEKLDIHENVLWGKGERQQEIWTSGRVLAECMEAIAGAVFLDGGLEVVFEMLKKIDFVD</sequence>
<proteinExistence type="predicted"/>
<dbReference type="Gene3D" id="1.10.1520.10">
    <property type="entry name" value="Ribonuclease III domain"/>
    <property type="match status" value="1"/>
</dbReference>
<reference evidence="2 3" key="1">
    <citation type="submission" date="2019-09" db="EMBL/GenBank/DDBJ databases">
        <title>The complete genome of Methanoplanus sp. FWC-SCC4.</title>
        <authorList>
            <person name="Chen S.-C."/>
            <person name="Zhou Y.-Z."/>
            <person name="Lai M.-C."/>
        </authorList>
    </citation>
    <scope>NUCLEOTIDE SEQUENCE [LARGE SCALE GENOMIC DNA]</scope>
    <source>
        <strain evidence="2 3">FWC-SCC4</strain>
    </source>
</reference>
<name>A0AA97FBN0_9EURY</name>
<feature type="domain" description="RNase III" evidence="1">
    <location>
        <begin position="10"/>
        <end position="135"/>
    </location>
</feature>
<dbReference type="GO" id="GO:0004525">
    <property type="term" value="F:ribonuclease III activity"/>
    <property type="evidence" value="ECO:0007669"/>
    <property type="project" value="InterPro"/>
</dbReference>
<dbReference type="SUPFAM" id="SSF69065">
    <property type="entry name" value="RNase III domain-like"/>
    <property type="match status" value="1"/>
</dbReference>
<gene>
    <name evidence="2" type="ORF">F1737_04970</name>
</gene>
<evidence type="ECO:0000313" key="3">
    <source>
        <dbReference type="Proteomes" id="UP001301797"/>
    </source>
</evidence>
<accession>A0AA97FBN0</accession>
<dbReference type="SMART" id="SM00535">
    <property type="entry name" value="RIBOc"/>
    <property type="match status" value="1"/>
</dbReference>
<organism evidence="2 3">
    <name type="scientific">Methanochimaera problematica</name>
    <dbReference type="NCBI Taxonomy" id="2609417"/>
    <lineage>
        <taxon>Archaea</taxon>
        <taxon>Methanobacteriati</taxon>
        <taxon>Methanobacteriota</taxon>
        <taxon>Stenosarchaea group</taxon>
        <taxon>Methanomicrobia</taxon>
        <taxon>Methanomicrobiales</taxon>
        <taxon>Methanomicrobiaceae</taxon>
        <taxon>Methanochimaera</taxon>
    </lineage>
</organism>
<keyword evidence="3" id="KW-1185">Reference proteome</keyword>
<dbReference type="Pfam" id="PF14622">
    <property type="entry name" value="Ribonucleas_3_3"/>
    <property type="match status" value="1"/>
</dbReference>
<dbReference type="PROSITE" id="PS50142">
    <property type="entry name" value="RNASE_3_2"/>
    <property type="match status" value="1"/>
</dbReference>
<dbReference type="KEGG" id="mefw:F1737_04970"/>
<dbReference type="InterPro" id="IPR000999">
    <property type="entry name" value="RNase_III_dom"/>
</dbReference>
<evidence type="ECO:0000313" key="2">
    <source>
        <dbReference type="EMBL" id="WOF16102.1"/>
    </source>
</evidence>
<dbReference type="CDD" id="cd00593">
    <property type="entry name" value="RIBOc"/>
    <property type="match status" value="1"/>
</dbReference>